<dbReference type="PRINTS" id="PR01607">
    <property type="entry name" value="APYRASEFAMLY"/>
</dbReference>
<dbReference type="RefSeq" id="WP_057754859.1">
    <property type="nucleotide sequence ID" value="NZ_AYYK01000004.1"/>
</dbReference>
<evidence type="ECO:0000259" key="3">
    <source>
        <dbReference type="Pfam" id="PF00149"/>
    </source>
</evidence>
<dbReference type="OrthoDB" id="9801679at2"/>
<dbReference type="GO" id="GO:0016788">
    <property type="term" value="F:hydrolase activity, acting on ester bonds"/>
    <property type="evidence" value="ECO:0007669"/>
    <property type="project" value="InterPro"/>
</dbReference>
<accession>A0A0R2BI07</accession>
<dbReference type="PANTHER" id="PTHR11575:SF6">
    <property type="entry name" value="2',3'-CYCLIC-NUCLEOTIDE 2'-PHOSPHODIESTERASE_3'-NUCLEOTIDASE"/>
    <property type="match status" value="1"/>
</dbReference>
<sequence length="522" mass="57124">MKLTILSTSDTHGYLLPTDYRDRQLDANFGLTKAATVINREKAAATGPVLVIENGDFLQGSAFAYYQAKVAQQYTGMTSVYNSLPYQVGIVGNHEFNYGKDYLTNAIKSSTRHFLCANILNDDGTPAFGDPYEIFELEGLKVAVLGLTTQYIPHWESPEHLAGLHFTSALAAAKKYVPELREQADIVVVAYHGGFERDIESGKPTEALTGENEGYQLLTEVPGIDALVTGHQHREIATVHQGIPTTQPGSKAAYVGKITLTLADDKSVLAADAELLSTATAASTEDLTPALLADNENVEDWLDQPLGTTEGDLTITDPFAVRLKPHPYIQFVQDVQRAATNTKISGTALFNNDGQGFGSTITFRSVLTNYIYPNTLAVVHLSGADLRAALEQSANYFALTAEGKIGVNPKFERPKPQHYNYDMYAGIHYIIDVAQPQGQRITELTYAGQPIQASDQLEVVVNQYRAVGGGNYQMFTADKIVREVTEDMTEIIADYLREHPVVKAETEQNFQVINSSSNSIVD</sequence>
<dbReference type="Gene3D" id="3.60.21.10">
    <property type="match status" value="1"/>
</dbReference>
<keyword evidence="6" id="KW-1185">Reference proteome</keyword>
<protein>
    <submittedName>
        <fullName evidence="5">2,3-cyclic-nucleotide 2-phosphodiesterase</fullName>
    </submittedName>
</protein>
<keyword evidence="2" id="KW-0378">Hydrolase</keyword>
<evidence type="ECO:0000256" key="2">
    <source>
        <dbReference type="RuleBase" id="RU362119"/>
    </source>
</evidence>
<dbReference type="InterPro" id="IPR036907">
    <property type="entry name" value="5'-Nucleotdase_C_sf"/>
</dbReference>
<feature type="domain" description="Calcineurin-like phosphoesterase" evidence="3">
    <location>
        <begin position="4"/>
        <end position="234"/>
    </location>
</feature>
<dbReference type="Gene3D" id="3.90.780.10">
    <property type="entry name" value="5'-Nucleotidase, C-terminal domain"/>
    <property type="match status" value="1"/>
</dbReference>
<dbReference type="SUPFAM" id="SSF55816">
    <property type="entry name" value="5'-nucleotidase (syn. UDP-sugar hydrolase), C-terminal domain"/>
    <property type="match status" value="1"/>
</dbReference>
<feature type="domain" description="5'-Nucleotidase C-terminal" evidence="4">
    <location>
        <begin position="307"/>
        <end position="476"/>
    </location>
</feature>
<organism evidence="5 6">
    <name type="scientific">Lapidilactobacillus dextrinicus DSM 20335</name>
    <dbReference type="NCBI Taxonomy" id="1423738"/>
    <lineage>
        <taxon>Bacteria</taxon>
        <taxon>Bacillati</taxon>
        <taxon>Bacillota</taxon>
        <taxon>Bacilli</taxon>
        <taxon>Lactobacillales</taxon>
        <taxon>Lactobacillaceae</taxon>
        <taxon>Lapidilactobacillus</taxon>
    </lineage>
</organism>
<dbReference type="Pfam" id="PF00149">
    <property type="entry name" value="Metallophos"/>
    <property type="match status" value="1"/>
</dbReference>
<dbReference type="GO" id="GO:0046872">
    <property type="term" value="F:metal ion binding"/>
    <property type="evidence" value="ECO:0007669"/>
    <property type="project" value="InterPro"/>
</dbReference>
<dbReference type="PROSITE" id="PS00786">
    <property type="entry name" value="5_NUCLEOTIDASE_2"/>
    <property type="match status" value="1"/>
</dbReference>
<dbReference type="PATRIC" id="fig|1423738.3.peg.1348"/>
<dbReference type="InterPro" id="IPR004843">
    <property type="entry name" value="Calcineurin-like_PHP"/>
</dbReference>
<evidence type="ECO:0000256" key="1">
    <source>
        <dbReference type="ARBA" id="ARBA00022729"/>
    </source>
</evidence>
<dbReference type="SUPFAM" id="SSF56300">
    <property type="entry name" value="Metallo-dependent phosphatases"/>
    <property type="match status" value="1"/>
</dbReference>
<evidence type="ECO:0000259" key="4">
    <source>
        <dbReference type="Pfam" id="PF02872"/>
    </source>
</evidence>
<dbReference type="EMBL" id="AYYK01000004">
    <property type="protein sequence ID" value="KRM79167.1"/>
    <property type="molecule type" value="Genomic_DNA"/>
</dbReference>
<evidence type="ECO:0000313" key="5">
    <source>
        <dbReference type="EMBL" id="KRM79167.1"/>
    </source>
</evidence>
<dbReference type="Proteomes" id="UP000051813">
    <property type="component" value="Unassembled WGS sequence"/>
</dbReference>
<reference evidence="5 6" key="1">
    <citation type="journal article" date="2015" name="Genome Announc.">
        <title>Expanding the biotechnology potential of lactobacilli through comparative genomics of 213 strains and associated genera.</title>
        <authorList>
            <person name="Sun Z."/>
            <person name="Harris H.M."/>
            <person name="McCann A."/>
            <person name="Guo C."/>
            <person name="Argimon S."/>
            <person name="Zhang W."/>
            <person name="Yang X."/>
            <person name="Jeffery I.B."/>
            <person name="Cooney J.C."/>
            <person name="Kagawa T.F."/>
            <person name="Liu W."/>
            <person name="Song Y."/>
            <person name="Salvetti E."/>
            <person name="Wrobel A."/>
            <person name="Rasinkangas P."/>
            <person name="Parkhill J."/>
            <person name="Rea M.C."/>
            <person name="O'Sullivan O."/>
            <person name="Ritari J."/>
            <person name="Douillard F.P."/>
            <person name="Paul Ross R."/>
            <person name="Yang R."/>
            <person name="Briner A.E."/>
            <person name="Felis G.E."/>
            <person name="de Vos W.M."/>
            <person name="Barrangou R."/>
            <person name="Klaenhammer T.R."/>
            <person name="Caufield P.W."/>
            <person name="Cui Y."/>
            <person name="Zhang H."/>
            <person name="O'Toole P.W."/>
        </authorList>
    </citation>
    <scope>NUCLEOTIDE SEQUENCE [LARGE SCALE GENOMIC DNA]</scope>
    <source>
        <strain evidence="5 6">DSM 20335</strain>
    </source>
</reference>
<evidence type="ECO:0000313" key="6">
    <source>
        <dbReference type="Proteomes" id="UP000051813"/>
    </source>
</evidence>
<comment type="similarity">
    <text evidence="2">Belongs to the 5'-nucleotidase family.</text>
</comment>
<dbReference type="GO" id="GO:0009166">
    <property type="term" value="P:nucleotide catabolic process"/>
    <property type="evidence" value="ECO:0007669"/>
    <property type="project" value="InterPro"/>
</dbReference>
<comment type="caution">
    <text evidence="5">The sequence shown here is derived from an EMBL/GenBank/DDBJ whole genome shotgun (WGS) entry which is preliminary data.</text>
</comment>
<gene>
    <name evidence="5" type="ORF">FC84_GL001334</name>
</gene>
<proteinExistence type="inferred from homology"/>
<keyword evidence="1" id="KW-0732">Signal</keyword>
<dbReference type="PANTHER" id="PTHR11575">
    <property type="entry name" value="5'-NUCLEOTIDASE-RELATED"/>
    <property type="match status" value="1"/>
</dbReference>
<dbReference type="InterPro" id="IPR008334">
    <property type="entry name" value="5'-Nucleotdase_C"/>
</dbReference>
<dbReference type="STRING" id="1423738.FC84_GL001334"/>
<dbReference type="AlphaFoldDB" id="A0A0R2BI07"/>
<dbReference type="GO" id="GO:0000166">
    <property type="term" value="F:nucleotide binding"/>
    <property type="evidence" value="ECO:0007669"/>
    <property type="project" value="UniProtKB-KW"/>
</dbReference>
<dbReference type="InterPro" id="IPR029052">
    <property type="entry name" value="Metallo-depent_PP-like"/>
</dbReference>
<dbReference type="Pfam" id="PF02872">
    <property type="entry name" value="5_nucleotid_C"/>
    <property type="match status" value="1"/>
</dbReference>
<dbReference type="InterPro" id="IPR006146">
    <property type="entry name" value="5'-Nucleotdase_CS"/>
</dbReference>
<dbReference type="InterPro" id="IPR006179">
    <property type="entry name" value="5_nucleotidase/apyrase"/>
</dbReference>
<dbReference type="GO" id="GO:0030288">
    <property type="term" value="C:outer membrane-bounded periplasmic space"/>
    <property type="evidence" value="ECO:0007669"/>
    <property type="project" value="TreeGrafter"/>
</dbReference>
<name>A0A0R2BI07_9LACO</name>
<keyword evidence="2" id="KW-0547">Nucleotide-binding</keyword>